<feature type="chain" id="PRO_5019501887" description="DUF5689 domain-containing protein" evidence="1">
    <location>
        <begin position="26"/>
        <end position="309"/>
    </location>
</feature>
<keyword evidence="4" id="KW-1185">Reference proteome</keyword>
<evidence type="ECO:0000256" key="1">
    <source>
        <dbReference type="SAM" id="SignalP"/>
    </source>
</evidence>
<name>A0A432LH22_9BACT</name>
<evidence type="ECO:0000259" key="2">
    <source>
        <dbReference type="Pfam" id="PF18942"/>
    </source>
</evidence>
<dbReference type="Pfam" id="PF18942">
    <property type="entry name" value="DUF5689"/>
    <property type="match status" value="1"/>
</dbReference>
<dbReference type="EMBL" id="RYYU01000001">
    <property type="protein sequence ID" value="RUL58456.1"/>
    <property type="molecule type" value="Genomic_DNA"/>
</dbReference>
<organism evidence="3 4">
    <name type="scientific">Prevotella koreensis</name>
    <dbReference type="NCBI Taxonomy" id="2490854"/>
    <lineage>
        <taxon>Bacteria</taxon>
        <taxon>Pseudomonadati</taxon>
        <taxon>Bacteroidota</taxon>
        <taxon>Bacteroidia</taxon>
        <taxon>Bacteroidales</taxon>
        <taxon>Prevotellaceae</taxon>
        <taxon>Prevotella</taxon>
    </lineage>
</organism>
<feature type="domain" description="DUF5689" evidence="2">
    <location>
        <begin position="43"/>
        <end position="302"/>
    </location>
</feature>
<dbReference type="AlphaFoldDB" id="A0A432LH22"/>
<evidence type="ECO:0000313" key="4">
    <source>
        <dbReference type="Proteomes" id="UP000278983"/>
    </source>
</evidence>
<dbReference type="RefSeq" id="WP_126677553.1">
    <property type="nucleotide sequence ID" value="NZ_JBQMXP010000018.1"/>
</dbReference>
<proteinExistence type="predicted"/>
<protein>
    <recommendedName>
        <fullName evidence="2">DUF5689 domain-containing protein</fullName>
    </recommendedName>
</protein>
<sequence length="309" mass="34144">MKKISYLLITMICLAMTACMDGDHAEPDFSNGAPYGNNAIKATNLITIKQLKDKYKKAMTTDYRDGASFEKVKEKLQIRGFVTANDVSGNIYNEVAIQDETGAILIEIQQGGLHGYLPVGTEIIVELQGLCVGNYRLQPVVGMPSKVTQGNNAGKDQIGKVTRREWQQHFRITGKSQIVEAAEFVEGKNMNKWDAVEDGGKLGVLKNVKFKEGSYYSGTNVVKLKLDENSKFADPAFNTSVSWYFEGLPMTGSASNPGVMLYNSGFADFASNKLPLYNVDITGIIKRYNNSWEVIIRDLNDIVPSTIKP</sequence>
<dbReference type="PROSITE" id="PS51257">
    <property type="entry name" value="PROKAR_LIPOPROTEIN"/>
    <property type="match status" value="1"/>
</dbReference>
<gene>
    <name evidence="3" type="ORF">EHV08_00835</name>
</gene>
<dbReference type="OrthoDB" id="1492759at2"/>
<dbReference type="Proteomes" id="UP000278983">
    <property type="component" value="Unassembled WGS sequence"/>
</dbReference>
<accession>A0A432LH22</accession>
<feature type="signal peptide" evidence="1">
    <location>
        <begin position="1"/>
        <end position="25"/>
    </location>
</feature>
<comment type="caution">
    <text evidence="3">The sequence shown here is derived from an EMBL/GenBank/DDBJ whole genome shotgun (WGS) entry which is preliminary data.</text>
</comment>
<evidence type="ECO:0000313" key="3">
    <source>
        <dbReference type="EMBL" id="RUL58456.1"/>
    </source>
</evidence>
<dbReference type="InterPro" id="IPR043744">
    <property type="entry name" value="DUF5689"/>
</dbReference>
<reference evidence="3 4" key="1">
    <citation type="submission" date="2018-12" db="EMBL/GenBank/DDBJ databases">
        <title>Genome sequencing of Prevotella sp. KCOM 3155 (= JS262).</title>
        <authorList>
            <person name="Kook J.-K."/>
            <person name="Park S.-N."/>
            <person name="Lim Y.K."/>
        </authorList>
    </citation>
    <scope>NUCLEOTIDE SEQUENCE [LARGE SCALE GENOMIC DNA]</scope>
    <source>
        <strain evidence="3 4">KCOM 3155</strain>
    </source>
</reference>
<keyword evidence="1" id="KW-0732">Signal</keyword>